<dbReference type="GO" id="GO:0005524">
    <property type="term" value="F:ATP binding"/>
    <property type="evidence" value="ECO:0007669"/>
    <property type="project" value="UniProtKB-KW"/>
</dbReference>
<dbReference type="PANTHER" id="PTHR43289">
    <property type="entry name" value="MITOGEN-ACTIVATED PROTEIN KINASE KINASE KINASE 20-RELATED"/>
    <property type="match status" value="1"/>
</dbReference>
<name>A0A840YLT5_9PROT</name>
<dbReference type="InterPro" id="IPR000719">
    <property type="entry name" value="Prot_kinase_dom"/>
</dbReference>
<feature type="domain" description="PPM-type phosphatase" evidence="8">
    <location>
        <begin position="24"/>
        <end position="250"/>
    </location>
</feature>
<dbReference type="Proteomes" id="UP000580654">
    <property type="component" value="Unassembled WGS sequence"/>
</dbReference>
<organism evidence="9 10">
    <name type="scientific">Muricoccus pecuniae</name>
    <dbReference type="NCBI Taxonomy" id="693023"/>
    <lineage>
        <taxon>Bacteria</taxon>
        <taxon>Pseudomonadati</taxon>
        <taxon>Pseudomonadota</taxon>
        <taxon>Alphaproteobacteria</taxon>
        <taxon>Acetobacterales</taxon>
        <taxon>Roseomonadaceae</taxon>
        <taxon>Muricoccus</taxon>
    </lineage>
</organism>
<keyword evidence="3" id="KW-0418">Kinase</keyword>
<evidence type="ECO:0000256" key="5">
    <source>
        <dbReference type="SAM" id="MobiDB-lite"/>
    </source>
</evidence>
<dbReference type="PROSITE" id="PS51746">
    <property type="entry name" value="PPM_2"/>
    <property type="match status" value="1"/>
</dbReference>
<dbReference type="AlphaFoldDB" id="A0A840YLT5"/>
<evidence type="ECO:0000256" key="3">
    <source>
        <dbReference type="ARBA" id="ARBA00022777"/>
    </source>
</evidence>
<dbReference type="CDD" id="cd00143">
    <property type="entry name" value="PP2Cc"/>
    <property type="match status" value="1"/>
</dbReference>
<dbReference type="GO" id="GO:0004674">
    <property type="term" value="F:protein serine/threonine kinase activity"/>
    <property type="evidence" value="ECO:0007669"/>
    <property type="project" value="TreeGrafter"/>
</dbReference>
<dbReference type="InterPro" id="IPR036457">
    <property type="entry name" value="PPM-type-like_dom_sf"/>
</dbReference>
<keyword evidence="1" id="KW-0808">Transferase</keyword>
<comment type="caution">
    <text evidence="9">The sequence shown here is derived from an EMBL/GenBank/DDBJ whole genome shotgun (WGS) entry which is preliminary data.</text>
</comment>
<dbReference type="EMBL" id="JACIJD010000030">
    <property type="protein sequence ID" value="MBB5696132.1"/>
    <property type="molecule type" value="Genomic_DNA"/>
</dbReference>
<dbReference type="Pfam" id="PF00069">
    <property type="entry name" value="Pkinase"/>
    <property type="match status" value="1"/>
</dbReference>
<dbReference type="SUPFAM" id="SSF56112">
    <property type="entry name" value="Protein kinase-like (PK-like)"/>
    <property type="match status" value="1"/>
</dbReference>
<dbReference type="SMART" id="SM00220">
    <property type="entry name" value="S_TKc"/>
    <property type="match status" value="1"/>
</dbReference>
<evidence type="ECO:0000256" key="2">
    <source>
        <dbReference type="ARBA" id="ARBA00022741"/>
    </source>
</evidence>
<proteinExistence type="predicted"/>
<evidence type="ECO:0000313" key="9">
    <source>
        <dbReference type="EMBL" id="MBB5696132.1"/>
    </source>
</evidence>
<gene>
    <name evidence="9" type="ORF">FHS87_004202</name>
</gene>
<feature type="domain" description="Protein kinase" evidence="7">
    <location>
        <begin position="283"/>
        <end position="543"/>
    </location>
</feature>
<keyword evidence="4" id="KW-0067">ATP-binding</keyword>
<dbReference type="InterPro" id="IPR001932">
    <property type="entry name" value="PPM-type_phosphatase-like_dom"/>
</dbReference>
<dbReference type="InterPro" id="IPR008271">
    <property type="entry name" value="Ser/Thr_kinase_AS"/>
</dbReference>
<protein>
    <submittedName>
        <fullName evidence="9">Serine/threonine protein phosphatase PrpC</fullName>
    </submittedName>
</protein>
<dbReference type="CDD" id="cd14014">
    <property type="entry name" value="STKc_PknB_like"/>
    <property type="match status" value="1"/>
</dbReference>
<dbReference type="PROSITE" id="PS00108">
    <property type="entry name" value="PROTEIN_KINASE_ST"/>
    <property type="match status" value="1"/>
</dbReference>
<evidence type="ECO:0000313" key="10">
    <source>
        <dbReference type="Proteomes" id="UP000580654"/>
    </source>
</evidence>
<feature type="transmembrane region" description="Helical" evidence="6">
    <location>
        <begin position="563"/>
        <end position="582"/>
    </location>
</feature>
<keyword evidence="6" id="KW-0472">Membrane</keyword>
<keyword evidence="6" id="KW-0812">Transmembrane</keyword>
<feature type="region of interest" description="Disordered" evidence="5">
    <location>
        <begin position="1"/>
        <end position="21"/>
    </location>
</feature>
<dbReference type="SUPFAM" id="SSF81606">
    <property type="entry name" value="PP2C-like"/>
    <property type="match status" value="1"/>
</dbReference>
<keyword evidence="10" id="KW-1185">Reference proteome</keyword>
<dbReference type="Gene3D" id="3.30.200.20">
    <property type="entry name" value="Phosphorylase Kinase, domain 1"/>
    <property type="match status" value="1"/>
</dbReference>
<dbReference type="SMART" id="SM00332">
    <property type="entry name" value="PP2Cc"/>
    <property type="match status" value="1"/>
</dbReference>
<evidence type="ECO:0000259" key="7">
    <source>
        <dbReference type="PROSITE" id="PS50011"/>
    </source>
</evidence>
<reference evidence="9 10" key="1">
    <citation type="submission" date="2020-08" db="EMBL/GenBank/DDBJ databases">
        <title>Genomic Encyclopedia of Type Strains, Phase IV (KMG-IV): sequencing the most valuable type-strain genomes for metagenomic binning, comparative biology and taxonomic classification.</title>
        <authorList>
            <person name="Goeker M."/>
        </authorList>
    </citation>
    <scope>NUCLEOTIDE SEQUENCE [LARGE SCALE GENOMIC DNA]</scope>
    <source>
        <strain evidence="9 10">DSM 25622</strain>
    </source>
</reference>
<dbReference type="SMART" id="SM00331">
    <property type="entry name" value="PP2C_SIG"/>
    <property type="match status" value="1"/>
</dbReference>
<evidence type="ECO:0000256" key="6">
    <source>
        <dbReference type="SAM" id="Phobius"/>
    </source>
</evidence>
<accession>A0A840YLT5</accession>
<dbReference type="PANTHER" id="PTHR43289:SF34">
    <property type="entry name" value="SERINE_THREONINE-PROTEIN KINASE YBDM-RELATED"/>
    <property type="match status" value="1"/>
</dbReference>
<keyword evidence="6" id="KW-1133">Transmembrane helix</keyword>
<evidence type="ECO:0000256" key="1">
    <source>
        <dbReference type="ARBA" id="ARBA00022679"/>
    </source>
</evidence>
<dbReference type="Gene3D" id="3.60.40.10">
    <property type="entry name" value="PPM-type phosphatase domain"/>
    <property type="match status" value="1"/>
</dbReference>
<dbReference type="PROSITE" id="PS50011">
    <property type="entry name" value="PROTEIN_KINASE_DOM"/>
    <property type="match status" value="1"/>
</dbReference>
<evidence type="ECO:0000256" key="4">
    <source>
        <dbReference type="ARBA" id="ARBA00022840"/>
    </source>
</evidence>
<evidence type="ECO:0000259" key="8">
    <source>
        <dbReference type="PROSITE" id="PS51746"/>
    </source>
</evidence>
<dbReference type="Gene3D" id="1.10.510.10">
    <property type="entry name" value="Transferase(Phosphotransferase) domain 1"/>
    <property type="match status" value="1"/>
</dbReference>
<dbReference type="Pfam" id="PF13672">
    <property type="entry name" value="PP2C_2"/>
    <property type="match status" value="1"/>
</dbReference>
<sequence>MERSFPDASPRPEPAPGRGRLDIRLGFCSERGARERNEDYVGAWLGEPGRRAAQGVIAAVADGVGGAKGGRVAAEIAVRGLIDGMLGQSEALGVRRAAARAIEALNTWIHGRGRTEPALENMACTLTAAVLRGRRLHVLHVGDTRLYRLRGDTLSQLTQDHTPGRPGTSHVLTRALGAAETVRVDYTEEGLQPHDRLLICSDGVHGGLSERRVAQELGRREAPEETARRLVQAALDTSVGDNATALVLDVLELPPPNQVDLESAIDVLPILPPPRRGAVVDGFALDEMLADSRYSRVFRGRDTLAPESRAVVLKFPKPGAAAEASFRQAFIREAWVAARVRSPFVGEVLEPPPERRTCLYGVMPYYGAETLERRIFRGPPPGLEAGLEIAVRLCKGVAALHRACVVHRDIKPDNVLLEPGGLRLVDLGVARLPHLEDFAAHDAPGTPSYMAPELLAGASPGDERSDIFALGVTLYRLFSGGAYPYGEVEAFSRPRFGMPASLVSRRPDLPAWLDRNLARAVAVAPEERPADALELLFDLEAGMGRGAPLRLPSRSLHDRNPLLFWRVLCAMLAFLLLLLLAWR</sequence>
<keyword evidence="2" id="KW-0547">Nucleotide-binding</keyword>
<dbReference type="RefSeq" id="WP_246418580.1">
    <property type="nucleotide sequence ID" value="NZ_JACIJD010000030.1"/>
</dbReference>
<dbReference type="InterPro" id="IPR011009">
    <property type="entry name" value="Kinase-like_dom_sf"/>
</dbReference>